<proteinExistence type="predicted"/>
<evidence type="ECO:0000313" key="2">
    <source>
        <dbReference type="Proteomes" id="UP000285405"/>
    </source>
</evidence>
<reference evidence="1 2" key="1">
    <citation type="journal article" date="2018" name="BMC Genomics">
        <title>Comparative genome analyses reveal sequence features reflecting distinct modes of host-adaptation between dicot and monocot powdery mildew.</title>
        <authorList>
            <person name="Wu Y."/>
            <person name="Ma X."/>
            <person name="Pan Z."/>
            <person name="Kale S.D."/>
            <person name="Song Y."/>
            <person name="King H."/>
            <person name="Zhang Q."/>
            <person name="Presley C."/>
            <person name="Deng X."/>
            <person name="Wei C.I."/>
            <person name="Xiao S."/>
        </authorList>
    </citation>
    <scope>NUCLEOTIDE SEQUENCE [LARGE SCALE GENOMIC DNA]</scope>
    <source>
        <strain evidence="1">UCSC1</strain>
    </source>
</reference>
<protein>
    <submittedName>
        <fullName evidence="1">Putative glycosyl</fullName>
    </submittedName>
</protein>
<name>A0A420HN87_9PEZI</name>
<evidence type="ECO:0000313" key="1">
    <source>
        <dbReference type="EMBL" id="RKF58876.1"/>
    </source>
</evidence>
<organism evidence="1 2">
    <name type="scientific">Golovinomyces cichoracearum</name>
    <dbReference type="NCBI Taxonomy" id="62708"/>
    <lineage>
        <taxon>Eukaryota</taxon>
        <taxon>Fungi</taxon>
        <taxon>Dikarya</taxon>
        <taxon>Ascomycota</taxon>
        <taxon>Pezizomycotina</taxon>
        <taxon>Leotiomycetes</taxon>
        <taxon>Erysiphales</taxon>
        <taxon>Erysiphaceae</taxon>
        <taxon>Golovinomyces</taxon>
    </lineage>
</organism>
<dbReference type="EMBL" id="MCBR01017996">
    <property type="protein sequence ID" value="RKF58876.1"/>
    <property type="molecule type" value="Genomic_DNA"/>
</dbReference>
<dbReference type="AlphaFoldDB" id="A0A420HN87"/>
<dbReference type="Proteomes" id="UP000285405">
    <property type="component" value="Unassembled WGS sequence"/>
</dbReference>
<accession>A0A420HN87</accession>
<gene>
    <name evidence="1" type="ORF">GcC1_179013</name>
</gene>
<comment type="caution">
    <text evidence="1">The sequence shown here is derived from an EMBL/GenBank/DDBJ whole genome shotgun (WGS) entry which is preliminary data.</text>
</comment>
<sequence>MKRYHQINEETERFPVYEIGNLTKMYRDEDRYNGTSDSFDLCLGIFYDVCLKTGVQQNFFKDAFSIMLKGSAREYYHLHLMNNGLSFQDMTQKLRAYFETAERQLQMISKSKSIMLMRTIGENPNKTVSECFELLVTEFRKTQLLLPSRFQGNLSLRDAVIDAVRDI</sequence>
<dbReference type="OrthoDB" id="3564804at2759"/>